<dbReference type="GO" id="GO:0010506">
    <property type="term" value="P:regulation of autophagy"/>
    <property type="evidence" value="ECO:0007669"/>
    <property type="project" value="InterPro"/>
</dbReference>
<feature type="domain" description="Protein kinase" evidence="13">
    <location>
        <begin position="18"/>
        <end position="281"/>
    </location>
</feature>
<gene>
    <name evidence="14" type="ORF">FRX48_04130</name>
</gene>
<keyword evidence="8" id="KW-0072">Autophagy</keyword>
<dbReference type="InterPro" id="IPR008271">
    <property type="entry name" value="Ser/Thr_kinase_AS"/>
</dbReference>
<proteinExistence type="predicted"/>
<dbReference type="EMBL" id="VXIT01000006">
    <property type="protein sequence ID" value="KAA6411980.1"/>
    <property type="molecule type" value="Genomic_DNA"/>
</dbReference>
<evidence type="ECO:0000313" key="15">
    <source>
        <dbReference type="Proteomes" id="UP000324767"/>
    </source>
</evidence>
<organism evidence="14 15">
    <name type="scientific">Lasallia pustulata</name>
    <dbReference type="NCBI Taxonomy" id="136370"/>
    <lineage>
        <taxon>Eukaryota</taxon>
        <taxon>Fungi</taxon>
        <taxon>Dikarya</taxon>
        <taxon>Ascomycota</taxon>
        <taxon>Pezizomycotina</taxon>
        <taxon>Lecanoromycetes</taxon>
        <taxon>OSLEUM clade</taxon>
        <taxon>Umbilicariomycetidae</taxon>
        <taxon>Umbilicariales</taxon>
        <taxon>Umbilicariaceae</taxon>
        <taxon>Lasallia</taxon>
    </lineage>
</organism>
<evidence type="ECO:0000256" key="2">
    <source>
        <dbReference type="ARBA" id="ARBA00012513"/>
    </source>
</evidence>
<dbReference type="InterPro" id="IPR000719">
    <property type="entry name" value="Prot_kinase_dom"/>
</dbReference>
<dbReference type="InterPro" id="IPR011009">
    <property type="entry name" value="Kinase-like_dom_sf"/>
</dbReference>
<dbReference type="Gene3D" id="1.10.510.10">
    <property type="entry name" value="Transferase(Phosphotransferase) domain 1"/>
    <property type="match status" value="1"/>
</dbReference>
<feature type="compositionally biased region" description="Basic and acidic residues" evidence="12">
    <location>
        <begin position="602"/>
        <end position="615"/>
    </location>
</feature>
<protein>
    <recommendedName>
        <fullName evidence="2">non-specific serine/threonine protein kinase</fullName>
        <ecNumber evidence="2">2.7.11.1</ecNumber>
    </recommendedName>
    <alternativeName>
        <fullName evidence="9">Autophagy-related protein 1</fullName>
    </alternativeName>
</protein>
<comment type="catalytic activity">
    <reaction evidence="11">
        <text>L-seryl-[protein] + ATP = O-phospho-L-seryl-[protein] + ADP + H(+)</text>
        <dbReference type="Rhea" id="RHEA:17989"/>
        <dbReference type="Rhea" id="RHEA-COMP:9863"/>
        <dbReference type="Rhea" id="RHEA-COMP:11604"/>
        <dbReference type="ChEBI" id="CHEBI:15378"/>
        <dbReference type="ChEBI" id="CHEBI:29999"/>
        <dbReference type="ChEBI" id="CHEBI:30616"/>
        <dbReference type="ChEBI" id="CHEBI:83421"/>
        <dbReference type="ChEBI" id="CHEBI:456216"/>
        <dbReference type="EC" id="2.7.11.1"/>
    </reaction>
</comment>
<dbReference type="PROSITE" id="PS50011">
    <property type="entry name" value="PROTEIN_KINASE_DOM"/>
    <property type="match status" value="1"/>
</dbReference>
<dbReference type="InterPro" id="IPR045269">
    <property type="entry name" value="Atg1-like"/>
</dbReference>
<dbReference type="FunFam" id="1.10.510.10:FF:000693">
    <property type="entry name" value="Serine/threonine protein kinase, putative"/>
    <property type="match status" value="1"/>
</dbReference>
<keyword evidence="5" id="KW-0547">Nucleotide-binding</keyword>
<dbReference type="GO" id="GO:0005524">
    <property type="term" value="F:ATP binding"/>
    <property type="evidence" value="ECO:0007669"/>
    <property type="project" value="UniProtKB-KW"/>
</dbReference>
<name>A0A5M8PSM1_9LECA</name>
<dbReference type="GO" id="GO:0005776">
    <property type="term" value="C:autophagosome"/>
    <property type="evidence" value="ECO:0007669"/>
    <property type="project" value="TreeGrafter"/>
</dbReference>
<dbReference type="OrthoDB" id="4062651at2759"/>
<evidence type="ECO:0000256" key="10">
    <source>
        <dbReference type="ARBA" id="ARBA00047899"/>
    </source>
</evidence>
<comment type="catalytic activity">
    <reaction evidence="10">
        <text>L-threonyl-[protein] + ATP = O-phospho-L-threonyl-[protein] + ADP + H(+)</text>
        <dbReference type="Rhea" id="RHEA:46608"/>
        <dbReference type="Rhea" id="RHEA-COMP:11060"/>
        <dbReference type="Rhea" id="RHEA-COMP:11605"/>
        <dbReference type="ChEBI" id="CHEBI:15378"/>
        <dbReference type="ChEBI" id="CHEBI:30013"/>
        <dbReference type="ChEBI" id="CHEBI:30616"/>
        <dbReference type="ChEBI" id="CHEBI:61977"/>
        <dbReference type="ChEBI" id="CHEBI:456216"/>
        <dbReference type="EC" id="2.7.11.1"/>
    </reaction>
</comment>
<dbReference type="GO" id="GO:0034045">
    <property type="term" value="C:phagophore assembly site membrane"/>
    <property type="evidence" value="ECO:0007669"/>
    <property type="project" value="UniProtKB-SubCell"/>
</dbReference>
<keyword evidence="4" id="KW-0808">Transferase</keyword>
<evidence type="ECO:0000259" key="13">
    <source>
        <dbReference type="PROSITE" id="PS50011"/>
    </source>
</evidence>
<dbReference type="Pfam" id="PF00069">
    <property type="entry name" value="Pkinase"/>
    <property type="match status" value="1"/>
</dbReference>
<feature type="region of interest" description="Disordered" evidence="12">
    <location>
        <begin position="580"/>
        <end position="615"/>
    </location>
</feature>
<dbReference type="GO" id="GO:0004674">
    <property type="term" value="F:protein serine/threonine kinase activity"/>
    <property type="evidence" value="ECO:0007669"/>
    <property type="project" value="UniProtKB-KW"/>
</dbReference>
<evidence type="ECO:0000256" key="7">
    <source>
        <dbReference type="ARBA" id="ARBA00022840"/>
    </source>
</evidence>
<evidence type="ECO:0000256" key="4">
    <source>
        <dbReference type="ARBA" id="ARBA00022679"/>
    </source>
</evidence>
<dbReference type="PANTHER" id="PTHR24348:SF22">
    <property type="entry name" value="NON-SPECIFIC SERINE_THREONINE PROTEIN KINASE"/>
    <property type="match status" value="1"/>
</dbReference>
<evidence type="ECO:0000313" key="14">
    <source>
        <dbReference type="EMBL" id="KAA6411980.1"/>
    </source>
</evidence>
<dbReference type="PANTHER" id="PTHR24348">
    <property type="entry name" value="SERINE/THREONINE-PROTEIN KINASE UNC-51-RELATED"/>
    <property type="match status" value="1"/>
</dbReference>
<evidence type="ECO:0000256" key="8">
    <source>
        <dbReference type="ARBA" id="ARBA00023006"/>
    </source>
</evidence>
<dbReference type="Proteomes" id="UP000324767">
    <property type="component" value="Unassembled WGS sequence"/>
</dbReference>
<evidence type="ECO:0000256" key="9">
    <source>
        <dbReference type="ARBA" id="ARBA00030237"/>
    </source>
</evidence>
<keyword evidence="6 14" id="KW-0418">Kinase</keyword>
<dbReference type="PROSITE" id="PS00108">
    <property type="entry name" value="PROTEIN_KINASE_ST"/>
    <property type="match status" value="1"/>
</dbReference>
<evidence type="ECO:0000256" key="5">
    <source>
        <dbReference type="ARBA" id="ARBA00022741"/>
    </source>
</evidence>
<keyword evidence="3" id="KW-0723">Serine/threonine-protein kinase</keyword>
<evidence type="ECO:0000256" key="6">
    <source>
        <dbReference type="ARBA" id="ARBA00022777"/>
    </source>
</evidence>
<dbReference type="EC" id="2.7.11.1" evidence="2"/>
<dbReference type="SMART" id="SM00220">
    <property type="entry name" value="S_TKc"/>
    <property type="match status" value="1"/>
</dbReference>
<comment type="caution">
    <text evidence="14">The sequence shown here is derived from an EMBL/GenBank/DDBJ whole genome shotgun (WGS) entry which is preliminary data.</text>
</comment>
<feature type="region of interest" description="Disordered" evidence="12">
    <location>
        <begin position="394"/>
        <end position="416"/>
    </location>
</feature>
<evidence type="ECO:0000256" key="11">
    <source>
        <dbReference type="ARBA" id="ARBA00048679"/>
    </source>
</evidence>
<accession>A0A5M8PSM1</accession>
<dbReference type="GO" id="GO:0005829">
    <property type="term" value="C:cytosol"/>
    <property type="evidence" value="ECO:0007669"/>
    <property type="project" value="TreeGrafter"/>
</dbReference>
<evidence type="ECO:0000256" key="1">
    <source>
        <dbReference type="ARBA" id="ARBA00004623"/>
    </source>
</evidence>
<sequence>MDCMKEKFVEGLLLDGRFETISPLNHGSFGMVFMAKDITTGDFVAIKCITKSSVPIACPSATVTDDQPVELACHQRLGSHPNIVNLIGSFQTDSHVYLVLEFCSMGDLYEAIRLGRGPLETEHVRAFMLQLVSAVDFMHSQGYYHRDIKPENIFLAQDGSMKLGDFGLATTDFWSHEASVGSDRYMAPEQYDPAENGYSPAQADIWAIGICLLNILFSRNPFVTPTESDVLFSDYVCDKQSLFDIFPNMSQDTFEVLNHAMAIDPKKRSLTAVRDALQKAVCFTTDDEVLDDFCTDDRAVVPASANREPLRTPSISSPQSDQNGAFPWAKALHMSPPQTVRQLSAIPDTESYTEDLFPASDRDSGSWYSVTAGRSSMASVLESALDASVKSMVFRKPEPRNPPRPDPVPVSGSLPMRTAKPLPALSSIFGKKKDTVSQSWSDLWDEDEEDLNEHESALKQRRVYNSRTWSQESLNEDLTIRRRGLRDLKDTTVMNTRTQSPVHAQVGTSIDGVSENDGFFFQDAGSPTAPRYSPPSKRTIMDKWAALGNRRRAYQANEVTESGKQPVLGNWRRGLGFSMSGNVGGRRDRKDSVGSKVRGWRRNQESEQKASCHDGGDVEWVGGWKDLHL</sequence>
<dbReference type="GO" id="GO:0000045">
    <property type="term" value="P:autophagosome assembly"/>
    <property type="evidence" value="ECO:0007669"/>
    <property type="project" value="TreeGrafter"/>
</dbReference>
<evidence type="ECO:0000256" key="3">
    <source>
        <dbReference type="ARBA" id="ARBA00022527"/>
    </source>
</evidence>
<comment type="subcellular location">
    <subcellularLocation>
        <location evidence="1">Preautophagosomal structure membrane</location>
        <topology evidence="1">Peripheral membrane protein</topology>
    </subcellularLocation>
</comment>
<reference evidence="14 15" key="1">
    <citation type="submission" date="2019-09" db="EMBL/GenBank/DDBJ databases">
        <title>The hologenome of the rock-dwelling lichen Lasallia pustulata.</title>
        <authorList>
            <person name="Greshake Tzovaras B."/>
            <person name="Segers F."/>
            <person name="Bicker A."/>
            <person name="Dal Grande F."/>
            <person name="Otte J."/>
            <person name="Hankeln T."/>
            <person name="Schmitt I."/>
            <person name="Ebersberger I."/>
        </authorList>
    </citation>
    <scope>NUCLEOTIDE SEQUENCE [LARGE SCALE GENOMIC DNA]</scope>
    <source>
        <strain evidence="14">A1-1</strain>
    </source>
</reference>
<keyword evidence="7" id="KW-0067">ATP-binding</keyword>
<evidence type="ECO:0000256" key="12">
    <source>
        <dbReference type="SAM" id="MobiDB-lite"/>
    </source>
</evidence>
<dbReference type="SUPFAM" id="SSF56112">
    <property type="entry name" value="Protein kinase-like (PK-like)"/>
    <property type="match status" value="1"/>
</dbReference>
<dbReference type="AlphaFoldDB" id="A0A5M8PSM1"/>